<dbReference type="SUPFAM" id="SSF55424">
    <property type="entry name" value="FAD/NAD-linked reductases, dimerisation (C-terminal) domain"/>
    <property type="match status" value="1"/>
</dbReference>
<organism evidence="9 10">
    <name type="scientific">Desulfuromonas soudanensis</name>
    <dbReference type="NCBI Taxonomy" id="1603606"/>
    <lineage>
        <taxon>Bacteria</taxon>
        <taxon>Pseudomonadati</taxon>
        <taxon>Thermodesulfobacteriota</taxon>
        <taxon>Desulfuromonadia</taxon>
        <taxon>Desulfuromonadales</taxon>
        <taxon>Desulfuromonadaceae</taxon>
        <taxon>Desulfuromonas</taxon>
    </lineage>
</organism>
<dbReference type="SUPFAM" id="SSF51905">
    <property type="entry name" value="FAD/NAD(P)-binding domain"/>
    <property type="match status" value="1"/>
</dbReference>
<dbReference type="PANTHER" id="PTHR43429">
    <property type="entry name" value="PYRIDINE NUCLEOTIDE-DISULFIDE OXIDOREDUCTASE DOMAIN-CONTAINING"/>
    <property type="match status" value="1"/>
</dbReference>
<comment type="cofactor">
    <cofactor evidence="1">
        <name>FAD</name>
        <dbReference type="ChEBI" id="CHEBI:57692"/>
    </cofactor>
</comment>
<keyword evidence="6" id="KW-0676">Redox-active center</keyword>
<dbReference type="Pfam" id="PF07992">
    <property type="entry name" value="Pyr_redox_2"/>
    <property type="match status" value="1"/>
</dbReference>
<evidence type="ECO:0000256" key="2">
    <source>
        <dbReference type="ARBA" id="ARBA00009130"/>
    </source>
</evidence>
<protein>
    <submittedName>
        <fullName evidence="9">NADPH-dependent 2,4-dienoyl-CoA reductase/sulfur reductase</fullName>
    </submittedName>
</protein>
<evidence type="ECO:0000256" key="6">
    <source>
        <dbReference type="ARBA" id="ARBA00023284"/>
    </source>
</evidence>
<reference evidence="9 10" key="1">
    <citation type="submission" date="2015-07" db="EMBL/GenBank/DDBJ databases">
        <title>Isolation and Genomic Characterization of a Novel Halophilic Metal-Reducing Deltaproteobacterium from the Deep Subsurface.</title>
        <authorList>
            <person name="Badalamenti J.P."/>
            <person name="Summers Z.M."/>
            <person name="Gralnick J.A."/>
            <person name="Bond D.R."/>
        </authorList>
    </citation>
    <scope>NUCLEOTIDE SEQUENCE [LARGE SCALE GENOMIC DNA]</scope>
    <source>
        <strain evidence="9 10">WTL</strain>
    </source>
</reference>
<keyword evidence="4" id="KW-0274">FAD</keyword>
<dbReference type="AlphaFoldDB" id="A0A0M4D4W0"/>
<keyword evidence="3" id="KW-0285">Flavoprotein</keyword>
<dbReference type="PRINTS" id="PR00368">
    <property type="entry name" value="FADPNR"/>
</dbReference>
<dbReference type="STRING" id="1603606.DSOUD_3050"/>
<feature type="domain" description="Pyridine nucleotide-disulphide oxidoreductase dimerisation" evidence="7">
    <location>
        <begin position="334"/>
        <end position="436"/>
    </location>
</feature>
<dbReference type="EMBL" id="CP010802">
    <property type="protein sequence ID" value="ALC17776.1"/>
    <property type="molecule type" value="Genomic_DNA"/>
</dbReference>
<keyword evidence="10" id="KW-1185">Reference proteome</keyword>
<evidence type="ECO:0000259" key="8">
    <source>
        <dbReference type="Pfam" id="PF07992"/>
    </source>
</evidence>
<gene>
    <name evidence="9" type="ORF">DSOUD_3050</name>
</gene>
<dbReference type="GO" id="GO:0016491">
    <property type="term" value="F:oxidoreductase activity"/>
    <property type="evidence" value="ECO:0007669"/>
    <property type="project" value="UniProtKB-KW"/>
</dbReference>
<evidence type="ECO:0000313" key="10">
    <source>
        <dbReference type="Proteomes" id="UP000057158"/>
    </source>
</evidence>
<feature type="domain" description="FAD/NAD(P)-binding" evidence="8">
    <location>
        <begin position="5"/>
        <end position="295"/>
    </location>
</feature>
<name>A0A0M4D4W0_9BACT</name>
<dbReference type="InterPro" id="IPR004099">
    <property type="entry name" value="Pyr_nucl-diS_OxRdtase_dimer"/>
</dbReference>
<evidence type="ECO:0000256" key="3">
    <source>
        <dbReference type="ARBA" id="ARBA00022630"/>
    </source>
</evidence>
<evidence type="ECO:0000259" key="7">
    <source>
        <dbReference type="Pfam" id="PF02852"/>
    </source>
</evidence>
<evidence type="ECO:0000256" key="4">
    <source>
        <dbReference type="ARBA" id="ARBA00022827"/>
    </source>
</evidence>
<dbReference type="PATRIC" id="fig|1603606.3.peg.3290"/>
<dbReference type="Gene3D" id="3.50.50.60">
    <property type="entry name" value="FAD/NAD(P)-binding domain"/>
    <property type="match status" value="2"/>
</dbReference>
<dbReference type="InterPro" id="IPR036188">
    <property type="entry name" value="FAD/NAD-bd_sf"/>
</dbReference>
<dbReference type="PRINTS" id="PR00411">
    <property type="entry name" value="PNDRDTASEI"/>
</dbReference>
<keyword evidence="5" id="KW-0560">Oxidoreductase</keyword>
<evidence type="ECO:0000256" key="1">
    <source>
        <dbReference type="ARBA" id="ARBA00001974"/>
    </source>
</evidence>
<evidence type="ECO:0000256" key="5">
    <source>
        <dbReference type="ARBA" id="ARBA00023002"/>
    </source>
</evidence>
<dbReference type="KEGG" id="des:DSOUD_3050"/>
<dbReference type="InterPro" id="IPR023753">
    <property type="entry name" value="FAD/NAD-binding_dom"/>
</dbReference>
<dbReference type="RefSeq" id="WP_053551761.1">
    <property type="nucleotide sequence ID" value="NZ_CP010802.1"/>
</dbReference>
<dbReference type="Proteomes" id="UP000057158">
    <property type="component" value="Chromosome"/>
</dbReference>
<accession>A0A0M4D4W0</accession>
<dbReference type="Pfam" id="PF02852">
    <property type="entry name" value="Pyr_redox_dim"/>
    <property type="match status" value="1"/>
</dbReference>
<comment type="similarity">
    <text evidence="2">Belongs to the class-III pyridine nucleotide-disulfide oxidoreductase family.</text>
</comment>
<dbReference type="InterPro" id="IPR016156">
    <property type="entry name" value="FAD/NAD-linked_Rdtase_dimer_sf"/>
</dbReference>
<evidence type="ECO:0000313" key="9">
    <source>
        <dbReference type="EMBL" id="ALC17776.1"/>
    </source>
</evidence>
<dbReference type="PANTHER" id="PTHR43429:SF1">
    <property type="entry name" value="NAD(P)H SULFUR OXIDOREDUCTASE (COA-DEPENDENT)"/>
    <property type="match status" value="1"/>
</dbReference>
<proteinExistence type="inferred from homology"/>
<dbReference type="InterPro" id="IPR050260">
    <property type="entry name" value="FAD-bd_OxRdtase"/>
</dbReference>
<dbReference type="OrthoDB" id="9769238at2"/>
<sequence length="448" mass="47774">MAKKRLIVIGGDAAGMSAAAKARRLDADLGITVFERSPHTSYSACGMPYYIAGMVEKVEDLISRTPEVFRDKYSIDARILHEVTAIDPAAGRVQVVDRQSRKESWEPYDQLLIATGALPFCPELPGSDARGIFGLSTLQSGIRVRRALDEEKPRRAVVVGGGYIGLEMAEALIRRGLEVSLIQRGPQVMETLDAKMGALISEALREIGVQLYLEESLTGFEVQDGRVTAAVTTNRTLPADIVILGMGTRPNTALAAAAGIPLGVKGALKVNARMQTETSGIWGAGDCAESFHLVSREPVHIALGTIANKQGTVAGTNLGDGYATFPGVVGTAVSKICKYEVARTGLQERDLLRLGLQYDTATIKSRTRAGYYPGAGHITVKLLAEKGSGRLLGGQIVGLEGAAKRIDILATALHAGMTVQQIVDLDLSYAPPFSPVWDPVQTAARQLI</sequence>